<feature type="coiled-coil region" evidence="1">
    <location>
        <begin position="6009"/>
        <end position="6092"/>
    </location>
</feature>
<feature type="region of interest" description="Disordered" evidence="2">
    <location>
        <begin position="227"/>
        <end position="268"/>
    </location>
</feature>
<feature type="compositionally biased region" description="Basic and acidic residues" evidence="2">
    <location>
        <begin position="4396"/>
        <end position="4430"/>
    </location>
</feature>
<feature type="compositionally biased region" description="Polar residues" evidence="2">
    <location>
        <begin position="4550"/>
        <end position="4567"/>
    </location>
</feature>
<feature type="compositionally biased region" description="Basic residues" evidence="2">
    <location>
        <begin position="3855"/>
        <end position="3867"/>
    </location>
</feature>
<feature type="compositionally biased region" description="Low complexity" evidence="2">
    <location>
        <begin position="864"/>
        <end position="895"/>
    </location>
</feature>
<feature type="compositionally biased region" description="Basic residues" evidence="2">
    <location>
        <begin position="3743"/>
        <end position="3755"/>
    </location>
</feature>
<feature type="compositionally biased region" description="Low complexity" evidence="2">
    <location>
        <begin position="3943"/>
        <end position="3958"/>
    </location>
</feature>
<sequence>MFKALMGGGRSSSSSDVRSSSKSSRRKSEKPDKSDTRSISSRKSSRGDDRDRGLGDLSSYSPSASRSKRGPPSIAGESIASTYVTAEPDPIDDSDRYYIERTPKRRDSERESNRSRRREQDRSESPEREKRRNRRGTQDTLDDDLDRERDRRDRRRTQSRDPYVPLTSTNMPPSAPGAQFAAEVGAPGFSQFPMQYDTGMPSAEHSPAHEVSYDPHVQQQFPGQFPERVAAPYRPPNPAGAAADYYGDQGQSVEHQPGIRPAPPSVLPNTQAHLMAASPSANPPPEPSSLGETGAAAAYFDDDFHVPEQQSQPPAVSSSRPPKPSKPSKPFSSEILPAAAAGAAAYGISGMMSHSETHSPPQNAVLYTPQGQPVAQGQAMMHNQAMTHNQAMEYDQAMASSSQMPPSQPSHSHSFSEGVGIAAAGAATGYMVGHHHHSSSPEHLPQYAFQHHEQSSQAGGMLPYAPGHNDALYAAGAGGYAAQAAYNPGFYPHGPSALAFQERQRGPMGRFVDFWRDPEAVGRFEDYTETIGVCKYCFQPGTTSANAPRKHHYHRRRRNSPDRRSSGSSRVSKNSRYNSSDDEGRRRLKSKKSSSWLPGMLAGYATKSLFSSKEFDDSYSLRSGRVGSSHAEEDDRRSHTSRGVMRRSGRSPQRGHYAESKYASQSGYSRHTRSRSRSSSRSGRHSYLKEAALGAAVGGAALAVAKSRSRSSSRSPERRQRRKDSSSSSSFVNLPKPAKKSIAGGIGSFFTASSENKKKRHTKKRSGFFSFKSGSSSSSLDNDLAFGDGFSKKSSKSKKKGRKGKDVDAALVELSDTATRLAGSSPHGHGRSAGQMYTPRSRQSNYAHSTTQDEEWVDAESEDQSSSSVSSALAFGGSSLDSSSDSASSKWGWRWGSKKDKKKGKRSSATNAVLVAGAGAIGAAAISSARHRDDDPPSRSGSLQHVYPMPTSDPSRFDVAKMSPSTSAGEPTLIRPGPIPLQQPQPFTPVSQSVYTTQGAVPGSIPVYSAPAVPPSFANGGEHYNWQVQAPRGEAWALEESTYADRRKPHRRSDSSPVFATQETSSSIKRRFTAKDQASVQFNLTEEQAERERRLIRRDMNYRDDFADQPVQLIDREEELARLETERRERRRQKRDDEERRYTGDREKVSSSWVGAAVAGAVGAAAASTILSRKTDDDEASEASQRYNERREKRRAERKRDVDAVADTSIVSRFEPTQPINEEVTTVEYREDLKKGSRSPRPAQVYDDYAEFYAPEELRHSPDDHARSRESTNMPTIVEVEPASERRTKGESAPAEIDYSYEPYQDVDHLPWPVPGLNLIEPTPPQSVTGSSVRDVASPTPPVNKSYDTKPRERSTGSRVSWGEHETHEYEIPSSSEQDPLEHDISPTEISAKDVPLPTSEISQSKDIPSTSQYGADIEFAATIAAATAAAGFDPALVTDDPSYHTRTSPPGSEDEHTFTSPWSAFARNQPHGFVEGEVEEIDPKSTEDMTSAAEQVVQDKDELFFEEPESFSRDQDIPSGRRDKASIAQEVIEQLNGKYGNRVRTASPEKDADVFSMPGGFDTAESLDLVDARSVVSAPALVAIDPETPTESKSKKSERRDDVFDLPESQERELAESTVLKDETTKSRKSRRSGDDFEIYESREASPSRDDSYSVVSAPVSKDETIKSKSRKSRRSGDDWGIVEYPESVVPEPRDDSFSVVSAPVSKDETSKSKSRKSRRSGDDFEIYDTREPSESRDNTRSLTSPPAGQEDDSPKSGNSRRSGDDYDPHRSRDVSESRDDSRSVVSAPVSKEETSESRRSRRSGDDFDISQSRDVSESRDDSRSVVSESAKSRKSRRSGDDFDPRRDAEVAPDDAEGVEEKKRRRKRRSKHGSDAFSVDDDARSAITDIGDDKSERRKHRHSSSREAEVDDNASNISSPARIDESHEKRRGKDEKEKSSGFLRTIFGSQVSAPAGRVRSDHSRSSSLDKRSSREAISEAGVEDERRRRKKRSSKHRSSSNGDELDRYLSDKEKGTQDDLNLEEYRSSRQQKEERRRHRYEEIVESGRKRESEKDGYSGNFDDQSFLRENPEILVPESEDCGASWLPATEAPGLDEIPQQRARSHSASPPVTEKTLDLTPKSLSRPASPETSDPQGSRSPKQRRHSVAKSTTESPTAVPLHFRRPPTSPGLSRAVHVEQPAPIVSPGSPSQQRTRRPGSVEFRNSREIRPLWLVERHSLIKGEPETQEPLPSLPSSKTSSRAPSMDNLKSLHNDDGLKSWEHVDLSQSITENQRPTGLMISTDQANESHDRDLDLLGSQQATPTAEHFQDSEPRKEKRTYEFHSPSELLQDPAVLDELPPSPTLDALPSPEGSMVGVGSREQETQRALDALEGVSRPQPEPETPTQGKDSFLEFAKGAGFAGIVDAAAIAAARERDQNRSLPEDEPERAHGFSDIVDAAVAADGSSHDHDKEPVDEEAPSEPVTATEENFTALPEPVQPEIETAKEFVPEPTEQPVESSDLQPQPEIEVAADEGAATPSSKKKNKKKKGKKSQVQDADLAAPEESLAQEELSKELVQESAEDAPVGEAVSAEPEDATPEQSQPELIESSREIGPEPAVDEPVLDAAPLEPAPIESAPVEPEVAVPERSEAEPIEASRELEIEPLVAATQEPEVVTAPESEPTEVPIETEQAEDSASSTKKANRDKKKKKQKRKSENAPTSEETADDTIDAQPQDDNSAFKKIQGEQEDKANPPVEEIVAGPLPEDIATSSEPLENTSGETVVPSVATDEEQVRSLQESGELVAPVEPVSTEESALPVSEDPSLPIEGQQTPEAVFADANENPITSATQPEAEETSRSLEEIEKPTEDSTPEAPLDVTTPEITETPKEDTEGEDAFEEAVEEQIPQPVEETEPAPEPPIEVAADAPAEASETKAETRKNKKKKNRKSAAVEESQISAETPAPESQFQPESQHPELEQSVVVNPVDTQSPPIGGEALPSDPDHLDQPTNDVAQPVKPTIEEPAATQEQEQAPLEAAVDTTHVVTEPVDPAGPFDELSLPAVIDGQPNVELPDPVEETSRDVSDPAAVETQAEAEVQAEPQLEAEAEPEVALTPAQKKKAKKNKKKGKQSESSAPDDEKTVESSSPASEVEIAAEDMVEEVPLVTDDAPMDVPTQEREMELPVEVEQSLEPEQPAEPEQIPEVVPPQEEAPPDPVTEPTTGLTEAEIPKEEPTAPEEQSKAEESPALPEVPMTAAERKKAKKAKKKQQKVQEESAGAIAEDTKPAEAGLAPDPESAKPSKDIAAVVETDVAPANFSAPASSEPAQTEQDVAPTPIDEPEAAPITEDTPLPTDTETIEQTKDTEPLAEAEPPVEDAAPSSEIEATEVITDLPLASEEVTAPVDAPQGIDQLDVIAKAEEPKSEDVTSPPTEEPLVDAAETPAPKAEEQSPEPEVPMTAAERKKAKKNKKKQVKQQSVQLDEKPTPEAEPTSTEEKSVEQPGDILPESEAIPITEAVAGVEEPIEPEASRDPEAETKPEEEQAQDVPIIDSELTTEAPADEAISTQEIPEQALDVQDGDKESTPEPTVEVPAPTENTQEEQKLDTAVSEDPALDKSVDDKPTESTPEPVVEETQPTEPTESPVVEQAEDDQAATSSKSKKKKNKKKRQSVVAEEKQPAPAEEEPKAVPAEEEVQLAPAEEEPTPVPTEAESTQPASSQDIERPSLDKEAETVVAVAQEPPPEEPAPPEALDAAGTEAAEEESMTPAQKRKAKKDKKKRQSVTAEVEQATPAGEESKALPTDEEVKPTSPEEETTPAPAVGESTEPAPSEELEQPSIDKEVEALVVTEETPKTEDNTQVDAPTNADATDTAEEASMTPAQKRKAKKDKKKRQSVAAEQEQAIPAEEEVKLAPAEEEPTPTATEGETTEPTPSEDPEQASTNQEAVTPILTEEIPKAEEPSPEKTTQPEASADVAATEAAEEAAMTPAQKRKAKKDKKKRQSMITDEEQPASVEDPKSEPAEEDVAPASAEEEPTPESVPEEPIEPILTEETEKGTVGNDAETPAVTEEEAPKVEEPSQEETTQPEVPADTATVEAAEEASMTPAQKRKAKKDKKKRQSGIAEEQQPTHVEDTKPESSQEEPLVPDSTQETEQPTVDEDVQTPIVAEEEAPKAEGLSLEEVTQQDAPADATATETAEEAAMTPSQKKKAKKDKKKQRKSVAFDDEATATEEPKPEQDLSAPEDKVESQDAPAELVVSEESAKELPVTEEAAEPAAEGEASEKTEEPASSEQSKEITKLEPVSTAATDTPIPAEVEEQISAAELPEQPEQDAQASSEPQPEVPLTAAQKKKAKKNKKKGKSVDLADNATTVTNAAQETDPNSEPIVQTSTDTPAETPELQDPLASEPAQPADGLEQESAIEPEAPKAEELEAKKPVSDDVLKEETPDVKETDNERPATEAIVDAEPTPSQEAEAIAPSPTETTEEAGMSAKERRKAAKKAKKRQSKNVDADNDAAVSDSPSAPTTEPATPTEAANSVENVLTSTDTDVPGLSAVSASSPAEHDGKEHQSHDIETYDASAQNTASTDQFMSSQVEQTPIESPFLDYPPQPVLERSVDSGELVEGNAQQEGDVAPTAQEREGELVEPAPLVEMKTVDDGENFEEKSFVPEAGDLSAEKDVEVKEVEESPVDVPIDVVPEEQMQESLVEQEASETAVSKKQKKKNKKKNKKQEEEIVAPEPEASTAEDTELPEAAPLVEAEPQPEVKETNEPEPCITEGKELPEVAPLVEAEPQLDVKEITEPEPTAEVEPVPVPDEQLTDHPQDTEEAPAVQATETIDDTKEISVPEVETEPVPIPDEQPADRPQDNEETAAVQTTEEIDDNKEISIPEAEAVGPPAEENTQPEAPADTAATEAAKEALMTPAQKRKAKKDKKKQRQSILAQEPEAEPQPEEQPAPEAAETSVPEAEIATESLPAEIITQDEAVTSKEAPTVQPLDATEEAAKDLVAPSEDTEHVPIQEIESEERSLELPSTQSKIEEGDKPGEEAAETPAGIPDGEQPSEQTLSEAAPEFEGQSANVPKKVSKKEKKAAAAAAAALSEDDKLVESQPETEEPSTITPQALEEVVEQPIVQEPQPEIEKSVDETTELTTSELKEGVLELPAEAPKITEPLEFEDKPGESTKELSEEPVPADTVTRKASKKDKKRAKKQAKQEAIEPTFPLTEEPAPTTEPATAEAPEPQTTFEKTPVELVPTTEPPTTDAAIEQEETLQETPTETISGPDSIGPEEIQEIPKPEAESIETPALEGFNTSSEDKQPPESEGNEAVASLDTLDTSSPVEPTEPDTNNEPFNLEGIAEKNDPEDEAHVGADTRDLEKAADFEVVEDLVEDRPGEPEVIPALSKKMSKKDKRKAKKNAGITEEASIQQQEEPRADVAELPTESEIQPTELAVEEQIPKETEHAAEAQPTLERGLPMETPLPIEDQPTPDPEVHIEPTQPDEEPVSEEIPLSRKASKKKAKKTQKANKSLDNKPLAENTTDTDQHANIVAFEEDQSKAQDPEVLDEKSSHGEDDWPAIDWQAKFEESQRSRETDPEPEPDLPPPEPEIIGEFVDSSFPEVLEDANDAAEEDAWAFPASKKDKKHSQQAAPKIEESSLKPLNDKETELPSRTTTPGGSKIANLFPGLERAGFRRSALDQRTPSLKDSAEEETTADLEANRDIAIPVSEAPLATTETKEIADDFTSELPSSLERQIESVISELKAHSEAPTATEDESIREPELPTHVEKSLDTPLSLSREPSNERTRTEKPSSPTRFPPPAEAGEELCGLRRSPSIHGRHQHTPRTWSLEEPSLQALRAPSPPRSLFGPTDDYVRPRTPLHTIAEQEPRDAHGVTMARRGTPRLEMKPEHVLPRPQTPVRKFTDNAFDREAWPTENQKEDFKPEVLKTPEQGILKPSTSSGKLRRTNRSISGDLRAVSRALDSQPSNLDLDQLPSSSTYDPVTDKGKRPLRNMSDVYEGWGETPNSPRSPSRPPSVRRRRSMQHLQDIETRLDQLISENRLLIAARDEAEDKLRNTNVARRKSDRALNSRDGDLRDRESEVEQLKNSVEWLQKEMARLTQENEGLTASNSALAAAHAAEVTNVRESSTRELVELQSRHTQLSSQMEDRVRQEIESALAQKDIELRRLRTELEEARDKVKELQQQIAASVHDNALVFRGEEYFEAACQKLCGHVQSWVVRFSKHNDKRRCRPLSELQDEKIADRFDNALLDGSDPDAYLSDRVRRRDVFMSVVMTMVWEYIFTRYLFGMDREQRQKLKSLEKQLGEVGPTRAVHRWRATTLTLLSRRPAFAAQRESDTEAVTLEIFQTLSQVLPPPSHVESQLLDNLRKIMRVAVSLSLEMRTQLAEFIMLPPLQPEYDTNGDLTRQVYFNAALMNERSGLTSDNGELEAQQSIVRIVLFPLVVKKGNDVGEGEDEEVVCPAQVLIARPSKDKKLSRMMSGDRMSIDASKSVHSIAHSAAPSSMMDMSNVI</sequence>
<feature type="compositionally biased region" description="Basic and acidic residues" evidence="2">
    <location>
        <begin position="4646"/>
        <end position="4657"/>
    </location>
</feature>
<feature type="compositionally biased region" description="Acidic residues" evidence="2">
    <location>
        <begin position="3665"/>
        <end position="3678"/>
    </location>
</feature>
<feature type="compositionally biased region" description="Acidic residues" evidence="2">
    <location>
        <begin position="2870"/>
        <end position="2881"/>
    </location>
</feature>
<feature type="region of interest" description="Disordered" evidence="2">
    <location>
        <begin position="2414"/>
        <end position="4567"/>
    </location>
</feature>
<feature type="compositionally biased region" description="Polar residues" evidence="2">
    <location>
        <begin position="4509"/>
        <end position="4519"/>
    </location>
</feature>
<feature type="compositionally biased region" description="Acidic residues" evidence="2">
    <location>
        <begin position="5586"/>
        <end position="5598"/>
    </location>
</feature>
<feature type="compositionally biased region" description="Polar residues" evidence="2">
    <location>
        <begin position="838"/>
        <end position="850"/>
    </location>
</feature>
<proteinExistence type="predicted"/>
<dbReference type="PANTHER" id="PTHR40641">
    <property type="entry name" value="INVOLUCRIN REPEAT PROTEIN (AFU_ORTHOLOGUE AFUA_2G08060)"/>
    <property type="match status" value="1"/>
</dbReference>
<feature type="compositionally biased region" description="Basic residues" evidence="2">
    <location>
        <begin position="5167"/>
        <end position="5179"/>
    </location>
</feature>
<feature type="compositionally biased region" description="Basic and acidic residues" evidence="2">
    <location>
        <begin position="1839"/>
        <end position="1851"/>
    </location>
</feature>
<feature type="compositionally biased region" description="Basic and acidic residues" evidence="2">
    <location>
        <begin position="5866"/>
        <end position="5876"/>
    </location>
</feature>
<feature type="region of interest" description="Disordered" evidence="2">
    <location>
        <begin position="306"/>
        <end position="332"/>
    </location>
</feature>
<feature type="compositionally biased region" description="Basic and acidic residues" evidence="2">
    <location>
        <begin position="5885"/>
        <end position="5911"/>
    </location>
</feature>
<feature type="region of interest" description="Disordered" evidence="2">
    <location>
        <begin position="704"/>
        <end position="739"/>
    </location>
</feature>
<feature type="compositionally biased region" description="Polar residues" evidence="2">
    <location>
        <begin position="2933"/>
        <end position="2950"/>
    </location>
</feature>
<feature type="compositionally biased region" description="Low complexity" evidence="2">
    <location>
        <begin position="4773"/>
        <end position="4787"/>
    </location>
</feature>
<comment type="caution">
    <text evidence="3">The sequence shown here is derived from an EMBL/GenBank/DDBJ whole genome shotgun (WGS) entry which is preliminary data.</text>
</comment>
<feature type="region of interest" description="Disordered" evidence="2">
    <location>
        <begin position="1440"/>
        <end position="1459"/>
    </location>
</feature>
<feature type="compositionally biased region" description="Polar residues" evidence="2">
    <location>
        <begin position="5945"/>
        <end position="5964"/>
    </location>
</feature>
<feature type="compositionally biased region" description="Low complexity" evidence="2">
    <location>
        <begin position="5186"/>
        <end position="5229"/>
    </location>
</feature>
<feature type="coiled-coil region" evidence="1">
    <location>
        <begin position="6134"/>
        <end position="6175"/>
    </location>
</feature>
<feature type="compositionally biased region" description="Low complexity" evidence="2">
    <location>
        <begin position="4157"/>
        <end position="4177"/>
    </location>
</feature>
<keyword evidence="4" id="KW-1185">Reference proteome</keyword>
<feature type="region of interest" description="Disordered" evidence="2">
    <location>
        <begin position="926"/>
        <end position="955"/>
    </location>
</feature>
<feature type="compositionally biased region" description="Low complexity" evidence="2">
    <location>
        <begin position="3560"/>
        <end position="3572"/>
    </location>
</feature>
<feature type="compositionally biased region" description="Polar residues" evidence="2">
    <location>
        <begin position="4340"/>
        <end position="4366"/>
    </location>
</feature>
<feature type="compositionally biased region" description="Basic and acidic residues" evidence="2">
    <location>
        <begin position="3927"/>
        <end position="3936"/>
    </location>
</feature>
<feature type="compositionally biased region" description="Basic residues" evidence="2">
    <location>
        <begin position="3633"/>
        <end position="3644"/>
    </location>
</feature>
<feature type="compositionally biased region" description="Low complexity" evidence="2">
    <location>
        <begin position="566"/>
        <end position="576"/>
    </location>
</feature>
<feature type="region of interest" description="Disordered" evidence="2">
    <location>
        <begin position="5723"/>
        <end position="6007"/>
    </location>
</feature>
<feature type="compositionally biased region" description="Basic residues" evidence="2">
    <location>
        <begin position="4689"/>
        <end position="4700"/>
    </location>
</feature>
<feature type="compositionally biased region" description="Basic and acidic residues" evidence="2">
    <location>
        <begin position="1763"/>
        <end position="1784"/>
    </location>
</feature>
<accession>A0A0A2KDJ9</accession>
<feature type="compositionally biased region" description="Basic residues" evidence="2">
    <location>
        <begin position="3094"/>
        <end position="3105"/>
    </location>
</feature>
<feature type="compositionally biased region" description="Basic and acidic residues" evidence="2">
    <location>
        <begin position="93"/>
        <end position="130"/>
    </location>
</feature>
<feature type="compositionally biased region" description="Basic and acidic residues" evidence="2">
    <location>
        <begin position="5548"/>
        <end position="5560"/>
    </location>
</feature>
<evidence type="ECO:0000256" key="1">
    <source>
        <dbReference type="SAM" id="Coils"/>
    </source>
</evidence>
<feature type="compositionally biased region" description="Basic and acidic residues" evidence="2">
    <location>
        <begin position="3204"/>
        <end position="3221"/>
    </location>
</feature>
<feature type="compositionally biased region" description="Basic and acidic residues" evidence="2">
    <location>
        <begin position="1591"/>
        <end position="1653"/>
    </location>
</feature>
<feature type="compositionally biased region" description="Low complexity" evidence="2">
    <location>
        <begin position="767"/>
        <end position="779"/>
    </location>
</feature>
<feature type="compositionally biased region" description="Basic residues" evidence="2">
    <location>
        <begin position="5480"/>
        <end position="5491"/>
    </location>
</feature>
<feature type="compositionally biased region" description="Basic and acidic residues" evidence="2">
    <location>
        <begin position="4204"/>
        <end position="4221"/>
    </location>
</feature>
<feature type="compositionally biased region" description="Low complexity" evidence="2">
    <location>
        <begin position="3599"/>
        <end position="3621"/>
    </location>
</feature>
<keyword evidence="1" id="KW-0175">Coiled coil</keyword>
<dbReference type="Proteomes" id="UP000030104">
    <property type="component" value="Unassembled WGS sequence"/>
</dbReference>
<feature type="compositionally biased region" description="Basic residues" evidence="2">
    <location>
        <begin position="4321"/>
        <end position="4332"/>
    </location>
</feature>
<feature type="region of interest" description="Disordered" evidence="2">
    <location>
        <begin position="620"/>
        <end position="685"/>
    </location>
</feature>
<feature type="compositionally biased region" description="Basic and acidic residues" evidence="2">
    <location>
        <begin position="2625"/>
        <end position="2641"/>
    </location>
</feature>
<evidence type="ECO:0000256" key="2">
    <source>
        <dbReference type="SAM" id="MobiDB-lite"/>
    </source>
</evidence>
<feature type="compositionally biased region" description="Basic residues" evidence="2">
    <location>
        <begin position="3236"/>
        <end position="3246"/>
    </location>
</feature>
<feature type="compositionally biased region" description="Low complexity" evidence="2">
    <location>
        <begin position="55"/>
        <end position="65"/>
    </location>
</feature>
<dbReference type="OrthoDB" id="5365701at2759"/>
<feature type="compositionally biased region" description="Gly residues" evidence="2">
    <location>
        <begin position="1"/>
        <end position="10"/>
    </location>
</feature>
<feature type="compositionally biased region" description="Basic residues" evidence="2">
    <location>
        <begin position="757"/>
        <end position="766"/>
    </location>
</feature>
<feature type="compositionally biased region" description="Basic and acidic residues" evidence="2">
    <location>
        <begin position="3588"/>
        <end position="3598"/>
    </location>
</feature>
<feature type="region of interest" description="Disordered" evidence="2">
    <location>
        <begin position="1042"/>
        <end position="1068"/>
    </location>
</feature>
<organism evidence="3 4">
    <name type="scientific">Penicillium italicum</name>
    <name type="common">Blue mold</name>
    <dbReference type="NCBI Taxonomy" id="40296"/>
    <lineage>
        <taxon>Eukaryota</taxon>
        <taxon>Fungi</taxon>
        <taxon>Dikarya</taxon>
        <taxon>Ascomycota</taxon>
        <taxon>Pezizomycotina</taxon>
        <taxon>Eurotiomycetes</taxon>
        <taxon>Eurotiomycetidae</taxon>
        <taxon>Eurotiales</taxon>
        <taxon>Aspergillaceae</taxon>
        <taxon>Penicillium</taxon>
    </lineage>
</organism>
<feature type="compositionally biased region" description="Low complexity" evidence="2">
    <location>
        <begin position="2230"/>
        <end position="2245"/>
    </location>
</feature>
<feature type="compositionally biased region" description="Basic and acidic residues" evidence="2">
    <location>
        <begin position="5006"/>
        <end position="5015"/>
    </location>
</feature>
<feature type="compositionally biased region" description="Basic and acidic residues" evidence="2">
    <location>
        <begin position="4625"/>
        <end position="4638"/>
    </location>
</feature>
<feature type="compositionally biased region" description="Basic and acidic residues" evidence="2">
    <location>
        <begin position="1923"/>
        <end position="1940"/>
    </location>
</feature>
<feature type="compositionally biased region" description="Low complexity" evidence="2">
    <location>
        <begin position="11"/>
        <end position="22"/>
    </location>
</feature>
<feature type="compositionally biased region" description="Basic and acidic residues" evidence="2">
    <location>
        <begin position="5324"/>
        <end position="5348"/>
    </location>
</feature>
<evidence type="ECO:0000313" key="3">
    <source>
        <dbReference type="EMBL" id="KGO64961.1"/>
    </source>
</evidence>
<feature type="compositionally biased region" description="Basic residues" evidence="2">
    <location>
        <begin position="4080"/>
        <end position="4092"/>
    </location>
</feature>
<feature type="compositionally biased region" description="Basic and acidic residues" evidence="2">
    <location>
        <begin position="146"/>
        <end position="159"/>
    </location>
</feature>
<feature type="compositionally biased region" description="Basic and acidic residues" evidence="2">
    <location>
        <begin position="5617"/>
        <end position="5633"/>
    </location>
</feature>
<feature type="compositionally biased region" description="Basic and acidic residues" evidence="2">
    <location>
        <begin position="1256"/>
        <end position="1270"/>
    </location>
</feature>
<dbReference type="InterPro" id="IPR053268">
    <property type="entry name" value="Woronin_anchor"/>
</dbReference>
<feature type="compositionally biased region" description="Polar residues" evidence="2">
    <location>
        <begin position="2266"/>
        <end position="2286"/>
    </location>
</feature>
<feature type="compositionally biased region" description="Basic and acidic residues" evidence="2">
    <location>
        <begin position="3392"/>
        <end position="3401"/>
    </location>
</feature>
<feature type="compositionally biased region" description="Acidic residues" evidence="2">
    <location>
        <begin position="3159"/>
        <end position="3173"/>
    </location>
</feature>
<feature type="compositionally biased region" description="Basic and acidic residues" evidence="2">
    <location>
        <begin position="1721"/>
        <end position="1741"/>
    </location>
</feature>
<feature type="compositionally biased region" description="Basic residues" evidence="2">
    <location>
        <begin position="1988"/>
        <end position="1999"/>
    </location>
</feature>
<feature type="compositionally biased region" description="Basic residues" evidence="2">
    <location>
        <begin position="2521"/>
        <end position="2532"/>
    </location>
</feature>
<dbReference type="EMBL" id="JQGA01001543">
    <property type="protein sequence ID" value="KGO64961.1"/>
    <property type="molecule type" value="Genomic_DNA"/>
</dbReference>
<feature type="compositionally biased region" description="Basic and acidic residues" evidence="2">
    <location>
        <begin position="2005"/>
        <end position="2057"/>
    </location>
</feature>
<feature type="compositionally biased region" description="Basic residues" evidence="2">
    <location>
        <begin position="5372"/>
        <end position="5383"/>
    </location>
</feature>
<feature type="compositionally biased region" description="Low complexity" evidence="2">
    <location>
        <begin position="4486"/>
        <end position="4507"/>
    </location>
</feature>
<feature type="region of interest" description="Disordered" evidence="2">
    <location>
        <begin position="1310"/>
        <end position="1410"/>
    </location>
</feature>
<dbReference type="PhylomeDB" id="A0A0A2KDJ9"/>
<feature type="compositionally biased region" description="Basic and acidic residues" evidence="2">
    <location>
        <begin position="5143"/>
        <end position="5155"/>
    </location>
</feature>
<feature type="compositionally biased region" description="Low complexity" evidence="2">
    <location>
        <begin position="4054"/>
        <end position="4069"/>
    </location>
</feature>
<feature type="compositionally biased region" description="Polar residues" evidence="2">
    <location>
        <begin position="2130"/>
        <end position="2140"/>
    </location>
</feature>
<feature type="compositionally biased region" description="Low complexity" evidence="2">
    <location>
        <begin position="2899"/>
        <end position="2909"/>
    </location>
</feature>
<feature type="compositionally biased region" description="Low complexity" evidence="2">
    <location>
        <begin position="3064"/>
        <end position="3079"/>
    </location>
</feature>
<feature type="compositionally biased region" description="Polar residues" evidence="2">
    <location>
        <begin position="1400"/>
        <end position="1410"/>
    </location>
</feature>
<feature type="compositionally biased region" description="Basic and acidic residues" evidence="2">
    <location>
        <begin position="5740"/>
        <end position="5755"/>
    </location>
</feature>
<feature type="compositionally biased region" description="Basic and acidic residues" evidence="2">
    <location>
        <begin position="5422"/>
        <end position="5431"/>
    </location>
</feature>
<feature type="region of interest" description="Disordered" evidence="2">
    <location>
        <begin position="1256"/>
        <end position="1295"/>
    </location>
</feature>
<feature type="compositionally biased region" description="Basic residues" evidence="2">
    <location>
        <begin position="4179"/>
        <end position="4192"/>
    </location>
</feature>
<evidence type="ECO:0008006" key="5">
    <source>
        <dbReference type="Google" id="ProtNLM"/>
    </source>
</evidence>
<dbReference type="HOGENOM" id="CLU_000055_0_0_1"/>
<feature type="compositionally biased region" description="Basic residues" evidence="2">
    <location>
        <begin position="4465"/>
        <end position="4478"/>
    </location>
</feature>
<feature type="compositionally biased region" description="Basic residues" evidence="2">
    <location>
        <begin position="548"/>
        <end position="558"/>
    </location>
</feature>
<feature type="compositionally biased region" description="Basic and acidic residues" evidence="2">
    <location>
        <begin position="4533"/>
        <end position="4546"/>
    </location>
</feature>
<gene>
    <name evidence="3" type="ORF">PITC_041800</name>
</gene>
<feature type="compositionally biased region" description="Basic and acidic residues" evidence="2">
    <location>
        <begin position="2308"/>
        <end position="2322"/>
    </location>
</feature>
<feature type="compositionally biased region" description="Basic and acidic residues" evidence="2">
    <location>
        <begin position="45"/>
        <end position="54"/>
    </location>
</feature>
<feature type="compositionally biased region" description="Basic and acidic residues" evidence="2">
    <location>
        <begin position="1792"/>
        <end position="1807"/>
    </location>
</feature>
<dbReference type="OMA" id="GMYRPYV"/>
<reference evidence="3 4" key="1">
    <citation type="journal article" date="2015" name="Mol. Plant Microbe Interact.">
        <title>Genome, transcriptome, and functional analyses of Penicillium expansum provide new insights into secondary metabolism and pathogenicity.</title>
        <authorList>
            <person name="Ballester A.R."/>
            <person name="Marcet-Houben M."/>
            <person name="Levin E."/>
            <person name="Sela N."/>
            <person name="Selma-Lazaro C."/>
            <person name="Carmona L."/>
            <person name="Wisniewski M."/>
            <person name="Droby S."/>
            <person name="Gonzalez-Candelas L."/>
            <person name="Gabaldon T."/>
        </authorList>
    </citation>
    <scope>NUCLEOTIDE SEQUENCE [LARGE SCALE GENOMIC DNA]</scope>
    <source>
        <strain evidence="3 4">PHI-1</strain>
    </source>
</reference>
<feature type="compositionally biased region" description="Basic residues" evidence="2">
    <location>
        <begin position="4895"/>
        <end position="4907"/>
    </location>
</feature>
<feature type="compositionally biased region" description="Low complexity" evidence="2">
    <location>
        <begin position="704"/>
        <end position="714"/>
    </location>
</feature>
<feature type="compositionally biased region" description="Polar residues" evidence="2">
    <location>
        <begin position="1055"/>
        <end position="1067"/>
    </location>
</feature>
<feature type="compositionally biased region" description="Basic and acidic residues" evidence="2">
    <location>
        <begin position="2834"/>
        <end position="2847"/>
    </location>
</feature>
<feature type="compositionally biased region" description="Basic and acidic residues" evidence="2">
    <location>
        <begin position="1187"/>
        <end position="1202"/>
    </location>
</feature>
<feature type="compositionally biased region" description="Basic and acidic residues" evidence="2">
    <location>
        <begin position="5765"/>
        <end position="5774"/>
    </location>
</feature>
<feature type="region of interest" description="Disordered" evidence="2">
    <location>
        <begin position="1125"/>
        <end position="1149"/>
    </location>
</feature>
<feature type="compositionally biased region" description="Polar residues" evidence="2">
    <location>
        <begin position="5300"/>
        <end position="5318"/>
    </location>
</feature>
<feature type="compositionally biased region" description="Basic residues" evidence="2">
    <location>
        <begin position="3439"/>
        <end position="3449"/>
    </location>
</feature>
<feature type="compositionally biased region" description="Basic and acidic residues" evidence="2">
    <location>
        <begin position="1816"/>
        <end position="1825"/>
    </location>
</feature>
<feature type="compositionally biased region" description="Basic and acidic residues" evidence="2">
    <location>
        <begin position="1959"/>
        <end position="1978"/>
    </location>
</feature>
<feature type="region of interest" description="Disordered" evidence="2">
    <location>
        <begin position="1"/>
        <end position="183"/>
    </location>
</feature>
<feature type="compositionally biased region" description="Polar residues" evidence="2">
    <location>
        <begin position="3295"/>
        <end position="3306"/>
    </location>
</feature>
<feature type="region of interest" description="Disordered" evidence="2">
    <location>
        <begin position="545"/>
        <end position="593"/>
    </location>
</feature>
<feature type="compositionally biased region" description="Basic and acidic residues" evidence="2">
    <location>
        <begin position="2204"/>
        <end position="2225"/>
    </location>
</feature>
<feature type="compositionally biased region" description="Pro residues" evidence="2">
    <location>
        <begin position="3714"/>
        <end position="3723"/>
    </location>
</feature>
<feature type="compositionally biased region" description="Basic and acidic residues" evidence="2">
    <location>
        <begin position="3503"/>
        <end position="3516"/>
    </location>
</feature>
<feature type="compositionally biased region" description="Low complexity" evidence="2">
    <location>
        <begin position="239"/>
        <end position="251"/>
    </location>
</feature>
<feature type="compositionally biased region" description="Basic and acidic residues" evidence="2">
    <location>
        <begin position="2414"/>
        <end position="2432"/>
    </location>
</feature>
<feature type="compositionally biased region" description="Low complexity" evidence="2">
    <location>
        <begin position="3174"/>
        <end position="3185"/>
    </location>
</feature>
<feature type="region of interest" description="Disordered" evidence="2">
    <location>
        <begin position="1579"/>
        <end position="2392"/>
    </location>
</feature>
<protein>
    <recommendedName>
        <fullName evidence="5">Involucrin repeat protein</fullName>
    </recommendedName>
</protein>
<evidence type="ECO:0000313" key="4">
    <source>
        <dbReference type="Proteomes" id="UP000030104"/>
    </source>
</evidence>
<feature type="compositionally biased region" description="Polar residues" evidence="2">
    <location>
        <begin position="2748"/>
        <end position="2760"/>
    </location>
</feature>
<feature type="compositionally biased region" description="Acidic residues" evidence="2">
    <location>
        <begin position="3995"/>
        <end position="4024"/>
    </location>
</feature>
<feature type="compositionally biased region" description="Basic and acidic residues" evidence="2">
    <location>
        <begin position="3695"/>
        <end position="3706"/>
    </location>
</feature>
<feature type="compositionally biased region" description="Low complexity" evidence="2">
    <location>
        <begin position="2999"/>
        <end position="3015"/>
    </location>
</feature>
<feature type="compositionally biased region" description="Basic residues" evidence="2">
    <location>
        <begin position="3963"/>
        <end position="3975"/>
    </location>
</feature>
<name>A0A0A2KDJ9_PENIT</name>
<feature type="compositionally biased region" description="Basic residues" evidence="2">
    <location>
        <begin position="2681"/>
        <end position="2693"/>
    </location>
</feature>
<feature type="region of interest" description="Disordered" evidence="2">
    <location>
        <begin position="4596"/>
        <end position="5700"/>
    </location>
</feature>
<feature type="compositionally biased region" description="Basic and acidic residues" evidence="2">
    <location>
        <begin position="4253"/>
        <end position="4271"/>
    </location>
</feature>
<feature type="compositionally biased region" description="Low complexity" evidence="2">
    <location>
        <begin position="3320"/>
        <end position="3331"/>
    </location>
</feature>
<feature type="region of interest" description="Disordered" evidence="2">
    <location>
        <begin position="751"/>
        <end position="909"/>
    </location>
</feature>
<feature type="compositionally biased region" description="Low complexity" evidence="2">
    <location>
        <begin position="4859"/>
        <end position="4884"/>
    </location>
</feature>
<feature type="compositionally biased region" description="Low complexity" evidence="2">
    <location>
        <begin position="4722"/>
        <end position="4733"/>
    </location>
</feature>
<feature type="compositionally biased region" description="Acidic residues" evidence="2">
    <location>
        <begin position="852"/>
        <end position="863"/>
    </location>
</feature>
<feature type="compositionally biased region" description="Basic residues" evidence="2">
    <location>
        <begin position="670"/>
        <end position="685"/>
    </location>
</feature>
<feature type="compositionally biased region" description="Basic residues" evidence="2">
    <location>
        <begin position="793"/>
        <end position="803"/>
    </location>
</feature>
<feature type="compositionally biased region" description="Basic and acidic residues" evidence="2">
    <location>
        <begin position="1347"/>
        <end position="1371"/>
    </location>
</feature>
<feature type="compositionally biased region" description="Low complexity" evidence="2">
    <location>
        <begin position="3893"/>
        <end position="3905"/>
    </location>
</feature>
<feature type="compositionally biased region" description="Basic and acidic residues" evidence="2">
    <location>
        <begin position="2250"/>
        <end position="2265"/>
    </location>
</feature>
<feature type="region of interest" description="Disordered" evidence="2">
    <location>
        <begin position="1171"/>
        <end position="1202"/>
    </location>
</feature>
<feature type="compositionally biased region" description="Basic and acidic residues" evidence="2">
    <location>
        <begin position="5520"/>
        <end position="5539"/>
    </location>
</feature>
<dbReference type="PANTHER" id="PTHR40641:SF2">
    <property type="entry name" value="INVOLUCRIN REPEAT PROTEIN"/>
    <property type="match status" value="1"/>
</dbReference>